<feature type="region of interest" description="Disordered" evidence="1">
    <location>
        <begin position="168"/>
        <end position="187"/>
    </location>
</feature>
<protein>
    <submittedName>
        <fullName evidence="2 3">Uncharacterized protein</fullName>
    </submittedName>
</protein>
<dbReference type="EMBL" id="ABJB010093284">
    <property type="status" value="NOT_ANNOTATED_CDS"/>
    <property type="molecule type" value="Genomic_DNA"/>
</dbReference>
<evidence type="ECO:0000313" key="2">
    <source>
        <dbReference type="EMBL" id="EEC16782.1"/>
    </source>
</evidence>
<evidence type="ECO:0000256" key="1">
    <source>
        <dbReference type="SAM" id="MobiDB-lite"/>
    </source>
</evidence>
<reference evidence="2 4" key="1">
    <citation type="submission" date="2008-03" db="EMBL/GenBank/DDBJ databases">
        <title>Annotation of Ixodes scapularis.</title>
        <authorList>
            <consortium name="Ixodes scapularis Genome Project Consortium"/>
            <person name="Caler E."/>
            <person name="Hannick L.I."/>
            <person name="Bidwell S."/>
            <person name="Joardar V."/>
            <person name="Thiagarajan M."/>
            <person name="Amedeo P."/>
            <person name="Galinsky K.J."/>
            <person name="Schobel S."/>
            <person name="Inman J."/>
            <person name="Hostetler J."/>
            <person name="Miller J."/>
            <person name="Hammond M."/>
            <person name="Megy K."/>
            <person name="Lawson D."/>
            <person name="Kodira C."/>
            <person name="Sutton G."/>
            <person name="Meyer J."/>
            <person name="Hill C.A."/>
            <person name="Birren B."/>
            <person name="Nene V."/>
            <person name="Collins F."/>
            <person name="Alarcon-Chaidez F."/>
            <person name="Wikel S."/>
            <person name="Strausberg R."/>
        </authorList>
    </citation>
    <scope>NUCLEOTIDE SEQUENCE [LARGE SCALE GENOMIC DNA]</scope>
    <source>
        <strain evidence="4">Wikel</strain>
        <strain evidence="2">Wikel colony</strain>
    </source>
</reference>
<proteinExistence type="predicted"/>
<organism>
    <name type="scientific">Ixodes scapularis</name>
    <name type="common">Black-legged tick</name>
    <name type="synonym">Deer tick</name>
    <dbReference type="NCBI Taxonomy" id="6945"/>
    <lineage>
        <taxon>Eukaryota</taxon>
        <taxon>Metazoa</taxon>
        <taxon>Ecdysozoa</taxon>
        <taxon>Arthropoda</taxon>
        <taxon>Chelicerata</taxon>
        <taxon>Arachnida</taxon>
        <taxon>Acari</taxon>
        <taxon>Parasitiformes</taxon>
        <taxon>Ixodida</taxon>
        <taxon>Ixodoidea</taxon>
        <taxon>Ixodidae</taxon>
        <taxon>Ixodinae</taxon>
        <taxon>Ixodes</taxon>
    </lineage>
</organism>
<evidence type="ECO:0000313" key="3">
    <source>
        <dbReference type="EnsemblMetazoa" id="ISCW022889-PA"/>
    </source>
</evidence>
<dbReference type="PaxDb" id="6945-B7QD60"/>
<dbReference type="VEuPathDB" id="VectorBase:ISCI022889"/>
<dbReference type="HOGENOM" id="CLU_1327691_0_0_1"/>
<dbReference type="EnsemblMetazoa" id="ISCW022889-RA">
    <property type="protein sequence ID" value="ISCW022889-PA"/>
    <property type="gene ID" value="ISCW022889"/>
</dbReference>
<feature type="region of interest" description="Disordered" evidence="1">
    <location>
        <begin position="63"/>
        <end position="86"/>
    </location>
</feature>
<feature type="compositionally biased region" description="Low complexity" evidence="1">
    <location>
        <begin position="112"/>
        <end position="129"/>
    </location>
</feature>
<feature type="region of interest" description="Disordered" evidence="1">
    <location>
        <begin position="101"/>
        <end position="131"/>
    </location>
</feature>
<feature type="region of interest" description="Disordered" evidence="1">
    <location>
        <begin position="1"/>
        <end position="24"/>
    </location>
</feature>
<accession>B7QD60</accession>
<dbReference type="AlphaFoldDB" id="B7QD60"/>
<dbReference type="Proteomes" id="UP000001555">
    <property type="component" value="Unassembled WGS sequence"/>
</dbReference>
<evidence type="ECO:0000313" key="4">
    <source>
        <dbReference type="Proteomes" id="UP000001555"/>
    </source>
</evidence>
<sequence>MPIPPPHGQEAAPQSPTARPKGVLRGPIAGLQIQSRGHFSARAFNNYSSGGRISPRVSGIVGAAPRSSAAAHGTGPRRGRNPPFHQVRAGSVERPIHYAANRGVHSELTPEPGRASTRTRPAAAGAPPSMHHRTRVLHYRPILPVAASPDRPRGSPCTVMGCAGHRRSAGAESRTPHGPGLGGFDGDERWVDHARHFEVSEPRTGGV</sequence>
<dbReference type="InParanoid" id="B7QD60"/>
<gene>
    <name evidence="2" type="ORF">IscW_ISCW022889</name>
</gene>
<reference evidence="3" key="2">
    <citation type="submission" date="2020-05" db="UniProtKB">
        <authorList>
            <consortium name="EnsemblMetazoa"/>
        </authorList>
    </citation>
    <scope>IDENTIFICATION</scope>
    <source>
        <strain evidence="3">wikel</strain>
    </source>
</reference>
<dbReference type="VEuPathDB" id="VectorBase:ISCW022889"/>
<dbReference type="EMBL" id="DS911299">
    <property type="protein sequence ID" value="EEC16782.1"/>
    <property type="molecule type" value="Genomic_DNA"/>
</dbReference>
<keyword evidence="4" id="KW-1185">Reference proteome</keyword>
<name>B7QD60_IXOSC</name>